<dbReference type="Pfam" id="PF05830">
    <property type="entry name" value="NodZ"/>
    <property type="match status" value="1"/>
</dbReference>
<accession>A0A1Z5JWZ2</accession>
<keyword evidence="1" id="KW-1133">Transmembrane helix</keyword>
<keyword evidence="1" id="KW-0472">Membrane</keyword>
<feature type="transmembrane region" description="Helical" evidence="1">
    <location>
        <begin position="21"/>
        <end position="42"/>
    </location>
</feature>
<dbReference type="Proteomes" id="UP000198406">
    <property type="component" value="Unassembled WGS sequence"/>
</dbReference>
<keyword evidence="1" id="KW-0812">Transmembrane</keyword>
<name>A0A1Z5JWZ2_FISSO</name>
<proteinExistence type="predicted"/>
<dbReference type="AlphaFoldDB" id="A0A1Z5JWZ2"/>
<dbReference type="InParanoid" id="A0A1Z5JWZ2"/>
<gene>
    <name evidence="2" type="ORF">FisN_23Hu266</name>
</gene>
<keyword evidence="3" id="KW-1185">Reference proteome</keyword>
<evidence type="ECO:0000256" key="1">
    <source>
        <dbReference type="SAM" id="Phobius"/>
    </source>
</evidence>
<dbReference type="EMBL" id="BDSP01000127">
    <property type="protein sequence ID" value="GAX18372.1"/>
    <property type="molecule type" value="Genomic_DNA"/>
</dbReference>
<dbReference type="InterPro" id="IPR008716">
    <property type="entry name" value="NodZ"/>
</dbReference>
<organism evidence="2 3">
    <name type="scientific">Fistulifera solaris</name>
    <name type="common">Oleaginous diatom</name>
    <dbReference type="NCBI Taxonomy" id="1519565"/>
    <lineage>
        <taxon>Eukaryota</taxon>
        <taxon>Sar</taxon>
        <taxon>Stramenopiles</taxon>
        <taxon>Ochrophyta</taxon>
        <taxon>Bacillariophyta</taxon>
        <taxon>Bacillariophyceae</taxon>
        <taxon>Bacillariophycidae</taxon>
        <taxon>Naviculales</taxon>
        <taxon>Naviculaceae</taxon>
        <taxon>Fistulifera</taxon>
    </lineage>
</organism>
<evidence type="ECO:0000313" key="3">
    <source>
        <dbReference type="Proteomes" id="UP000198406"/>
    </source>
</evidence>
<comment type="caution">
    <text evidence="2">The sequence shown here is derived from an EMBL/GenBank/DDBJ whole genome shotgun (WGS) entry which is preliminary data.</text>
</comment>
<dbReference type="GO" id="GO:0009312">
    <property type="term" value="P:oligosaccharide biosynthetic process"/>
    <property type="evidence" value="ECO:0007669"/>
    <property type="project" value="InterPro"/>
</dbReference>
<dbReference type="GO" id="GO:0016758">
    <property type="term" value="F:hexosyltransferase activity"/>
    <property type="evidence" value="ECO:0007669"/>
    <property type="project" value="InterPro"/>
</dbReference>
<sequence length="460" mass="52186">MAIRSIILSHRNSSPKRSLRFLLVAKAMILFLTVFNLTAYVYQSMNPKEDSSKTSETSILSKEVFITDSSKSETTQQSLPGDIYNLSSVDYNACCGLGHRLSKLSDAYYAASKLGFALRSFWGYCDAVEVYHYLFGPQPPSELTHVQHRNHFVRMNNEVDGMIKFQRNSSSTSECPCVQDKIDSDVHFYRQHRDRFRGRQAVEDYRKEHFHPTITTIGIHIRAGNGETGDFQNRGRAIKDPSSWLRRVVELILSRSEWQKKSIQLFVSTDTADIIQEIKSLLDPHGVSILHVNQVRPAKGDGVLFGERGQVLGSGFKCWRSWESTLMDMILLSHADVVIAARPSSFTQSMPLSLVMARENQAVSHPFCEINAGASDMRCYSSYSDWCCNGDTDFALEEIRQRYEYLRMPKSGYDAWEVHGKKVQERGAEGCVPRPAGWKQVCLPYNFEEALKASRRKGSG</sequence>
<evidence type="ECO:0000313" key="2">
    <source>
        <dbReference type="EMBL" id="GAX18372.1"/>
    </source>
</evidence>
<dbReference type="OrthoDB" id="49246at2759"/>
<dbReference type="Gene3D" id="3.40.50.11350">
    <property type="match status" value="1"/>
</dbReference>
<reference evidence="2 3" key="1">
    <citation type="journal article" date="2015" name="Plant Cell">
        <title>Oil accumulation by the oleaginous diatom Fistulifera solaris as revealed by the genome and transcriptome.</title>
        <authorList>
            <person name="Tanaka T."/>
            <person name="Maeda Y."/>
            <person name="Veluchamy A."/>
            <person name="Tanaka M."/>
            <person name="Abida H."/>
            <person name="Marechal E."/>
            <person name="Bowler C."/>
            <person name="Muto M."/>
            <person name="Sunaga Y."/>
            <person name="Tanaka M."/>
            <person name="Yoshino T."/>
            <person name="Taniguchi T."/>
            <person name="Fukuda Y."/>
            <person name="Nemoto M."/>
            <person name="Matsumoto M."/>
            <person name="Wong P.S."/>
            <person name="Aburatani S."/>
            <person name="Fujibuchi W."/>
        </authorList>
    </citation>
    <scope>NUCLEOTIDE SEQUENCE [LARGE SCALE GENOMIC DNA]</scope>
    <source>
        <strain evidence="2 3">JPCC DA0580</strain>
    </source>
</reference>
<protein>
    <submittedName>
        <fullName evidence="2">Uncharacterized protein</fullName>
    </submittedName>
</protein>